<sequence length="258" mass="28896">MAMFLNIEITGSIASDDSEMEPFSVYLPKKKIEQYILQAPVLRSSRDFEHDGYLPVPNSVALLNSLAGTLIAVRVEAYSATREDALGKPFIVQAEAPRLESVHLLVELLAEHEATTDATAGGSEAPSGILSSMNDSATPAIVSLVIKPFDKGDDEFLENPQVLRNRAGTDGKAFLIRHLDGFIAMDIRREGERNEFLALATWPRIWHRGMYLPEIINIFGLRDRMWLSRSELSRPWSGRPKSRPTMVLDWLVCRLHPI</sequence>
<proteinExistence type="predicted"/>
<gene>
    <name evidence="1" type="ORF">HETSPECPRED_009619</name>
</gene>
<evidence type="ECO:0000313" key="2">
    <source>
        <dbReference type="Proteomes" id="UP000664521"/>
    </source>
</evidence>
<evidence type="ECO:0000313" key="1">
    <source>
        <dbReference type="EMBL" id="CAF9910126.1"/>
    </source>
</evidence>
<dbReference type="Proteomes" id="UP000664521">
    <property type="component" value="Unassembled WGS sequence"/>
</dbReference>
<keyword evidence="2" id="KW-1185">Reference proteome</keyword>
<dbReference type="AlphaFoldDB" id="A0A8H3ENZ0"/>
<accession>A0A8H3ENZ0</accession>
<name>A0A8H3ENZ0_9LECA</name>
<comment type="caution">
    <text evidence="1">The sequence shown here is derived from an EMBL/GenBank/DDBJ whole genome shotgun (WGS) entry which is preliminary data.</text>
</comment>
<organism evidence="1 2">
    <name type="scientific">Heterodermia speciosa</name>
    <dbReference type="NCBI Taxonomy" id="116794"/>
    <lineage>
        <taxon>Eukaryota</taxon>
        <taxon>Fungi</taxon>
        <taxon>Dikarya</taxon>
        <taxon>Ascomycota</taxon>
        <taxon>Pezizomycotina</taxon>
        <taxon>Lecanoromycetes</taxon>
        <taxon>OSLEUM clade</taxon>
        <taxon>Lecanoromycetidae</taxon>
        <taxon>Caliciales</taxon>
        <taxon>Physciaceae</taxon>
        <taxon>Heterodermia</taxon>
    </lineage>
</organism>
<protein>
    <submittedName>
        <fullName evidence="1">Uncharacterized protein</fullName>
    </submittedName>
</protein>
<reference evidence="1" key="1">
    <citation type="submission" date="2021-03" db="EMBL/GenBank/DDBJ databases">
        <authorList>
            <person name="Tagirdzhanova G."/>
        </authorList>
    </citation>
    <scope>NUCLEOTIDE SEQUENCE</scope>
</reference>
<dbReference type="EMBL" id="CAJPDS010000008">
    <property type="protein sequence ID" value="CAF9910126.1"/>
    <property type="molecule type" value="Genomic_DNA"/>
</dbReference>